<dbReference type="Pfam" id="PF00528">
    <property type="entry name" value="BPD_transp_1"/>
    <property type="match status" value="1"/>
</dbReference>
<proteinExistence type="inferred from homology"/>
<dbReference type="RefSeq" id="WP_169282297.1">
    <property type="nucleotide sequence ID" value="NZ_CP051680.1"/>
</dbReference>
<dbReference type="CDD" id="cd06261">
    <property type="entry name" value="TM_PBP2"/>
    <property type="match status" value="1"/>
</dbReference>
<dbReference type="Gene3D" id="1.10.3720.10">
    <property type="entry name" value="MetI-like"/>
    <property type="match status" value="1"/>
</dbReference>
<dbReference type="GO" id="GO:0055085">
    <property type="term" value="P:transmembrane transport"/>
    <property type="evidence" value="ECO:0007669"/>
    <property type="project" value="InterPro"/>
</dbReference>
<evidence type="ECO:0000256" key="2">
    <source>
        <dbReference type="ARBA" id="ARBA00022448"/>
    </source>
</evidence>
<name>A0A7Z2ZNP1_9BACL</name>
<feature type="transmembrane region" description="Helical" evidence="7">
    <location>
        <begin position="250"/>
        <end position="274"/>
    </location>
</feature>
<keyword evidence="10" id="KW-1185">Reference proteome</keyword>
<dbReference type="InterPro" id="IPR035906">
    <property type="entry name" value="MetI-like_sf"/>
</dbReference>
<dbReference type="AlphaFoldDB" id="A0A7Z2ZNP1"/>
<keyword evidence="3" id="KW-1003">Cell membrane</keyword>
<protein>
    <submittedName>
        <fullName evidence="9">Carbohydrate ABC transporter permease</fullName>
    </submittedName>
</protein>
<dbReference type="InterPro" id="IPR000515">
    <property type="entry name" value="MetI-like"/>
</dbReference>
<evidence type="ECO:0000256" key="7">
    <source>
        <dbReference type="RuleBase" id="RU363032"/>
    </source>
</evidence>
<gene>
    <name evidence="9" type="ORF">HH215_24625</name>
</gene>
<keyword evidence="5 7" id="KW-1133">Transmembrane helix</keyword>
<dbReference type="GO" id="GO:0005886">
    <property type="term" value="C:plasma membrane"/>
    <property type="evidence" value="ECO:0007669"/>
    <property type="project" value="UniProtKB-SubCell"/>
</dbReference>
<evidence type="ECO:0000256" key="4">
    <source>
        <dbReference type="ARBA" id="ARBA00022692"/>
    </source>
</evidence>
<keyword evidence="6 7" id="KW-0472">Membrane</keyword>
<evidence type="ECO:0000256" key="1">
    <source>
        <dbReference type="ARBA" id="ARBA00004651"/>
    </source>
</evidence>
<evidence type="ECO:0000313" key="9">
    <source>
        <dbReference type="EMBL" id="QJD86045.1"/>
    </source>
</evidence>
<evidence type="ECO:0000259" key="8">
    <source>
        <dbReference type="PROSITE" id="PS50928"/>
    </source>
</evidence>
<dbReference type="PANTHER" id="PTHR43744">
    <property type="entry name" value="ABC TRANSPORTER PERMEASE PROTEIN MG189-RELATED-RELATED"/>
    <property type="match status" value="1"/>
</dbReference>
<organism evidence="9 10">
    <name type="scientific">Cohnella herbarum</name>
    <dbReference type="NCBI Taxonomy" id="2728023"/>
    <lineage>
        <taxon>Bacteria</taxon>
        <taxon>Bacillati</taxon>
        <taxon>Bacillota</taxon>
        <taxon>Bacilli</taxon>
        <taxon>Bacillales</taxon>
        <taxon>Paenibacillaceae</taxon>
        <taxon>Cohnella</taxon>
    </lineage>
</organism>
<sequence length="289" mass="32458">MSSATSAFSRRFRTGGQYRRFVSHVLLSAFSLVFVTPILWLLVTSIKSDKDLYAVPPVFFPKNPRWENYADVFKVIDFPGMTWNTFFVSALSVIGVLISAPLVAYACSHIEWRGKNIVFAIVIGTLLLPYQVTMIPTYIIWGKLGLIGTYVPLILPAFLSAGAGYYIFMLRQFFMTLPASLIQAAKIDGASEIRIYIQILLPLSRPIIATVGVLLFLATWSDFLGPLLYLNSEKDYTLSLGLYAFMQTHYIMWEKLMAAAAMFTVPIIILFFFAQKQLIEGIKLTGIKG</sequence>
<feature type="domain" description="ABC transmembrane type-1" evidence="8">
    <location>
        <begin position="82"/>
        <end position="274"/>
    </location>
</feature>
<dbReference type="SUPFAM" id="SSF161098">
    <property type="entry name" value="MetI-like"/>
    <property type="match status" value="1"/>
</dbReference>
<feature type="transmembrane region" description="Helical" evidence="7">
    <location>
        <begin position="147"/>
        <end position="168"/>
    </location>
</feature>
<feature type="transmembrane region" description="Helical" evidence="7">
    <location>
        <begin position="86"/>
        <end position="105"/>
    </location>
</feature>
<reference evidence="9 10" key="1">
    <citation type="submission" date="2020-04" db="EMBL/GenBank/DDBJ databases">
        <title>Genome sequencing of novel species.</title>
        <authorList>
            <person name="Heo J."/>
            <person name="Kim S.-J."/>
            <person name="Kim J.-S."/>
            <person name="Hong S.-B."/>
            <person name="Kwon S.-W."/>
        </authorList>
    </citation>
    <scope>NUCLEOTIDE SEQUENCE [LARGE SCALE GENOMIC DNA]</scope>
    <source>
        <strain evidence="9 10">MFER-1</strain>
    </source>
</reference>
<feature type="transmembrane region" description="Helical" evidence="7">
    <location>
        <begin position="117"/>
        <end position="141"/>
    </location>
</feature>
<dbReference type="EMBL" id="CP051680">
    <property type="protein sequence ID" value="QJD86045.1"/>
    <property type="molecule type" value="Genomic_DNA"/>
</dbReference>
<dbReference type="KEGG" id="cheb:HH215_24625"/>
<dbReference type="PROSITE" id="PS50928">
    <property type="entry name" value="ABC_TM1"/>
    <property type="match status" value="1"/>
</dbReference>
<keyword evidence="2 7" id="KW-0813">Transport</keyword>
<evidence type="ECO:0000256" key="6">
    <source>
        <dbReference type="ARBA" id="ARBA00023136"/>
    </source>
</evidence>
<evidence type="ECO:0000256" key="3">
    <source>
        <dbReference type="ARBA" id="ARBA00022475"/>
    </source>
</evidence>
<dbReference type="PANTHER" id="PTHR43744:SF12">
    <property type="entry name" value="ABC TRANSPORTER PERMEASE PROTEIN MG189-RELATED"/>
    <property type="match status" value="1"/>
</dbReference>
<accession>A0A7Z2ZNP1</accession>
<comment type="subcellular location">
    <subcellularLocation>
        <location evidence="1 7">Cell membrane</location>
        <topology evidence="1 7">Multi-pass membrane protein</topology>
    </subcellularLocation>
</comment>
<keyword evidence="4 7" id="KW-0812">Transmembrane</keyword>
<feature type="transmembrane region" description="Helical" evidence="7">
    <location>
        <begin position="207"/>
        <end position="230"/>
    </location>
</feature>
<comment type="similarity">
    <text evidence="7">Belongs to the binding-protein-dependent transport system permease family.</text>
</comment>
<feature type="transmembrane region" description="Helical" evidence="7">
    <location>
        <begin position="21"/>
        <end position="43"/>
    </location>
</feature>
<evidence type="ECO:0000256" key="5">
    <source>
        <dbReference type="ARBA" id="ARBA00022989"/>
    </source>
</evidence>
<dbReference type="Proteomes" id="UP000502248">
    <property type="component" value="Chromosome"/>
</dbReference>
<evidence type="ECO:0000313" key="10">
    <source>
        <dbReference type="Proteomes" id="UP000502248"/>
    </source>
</evidence>